<dbReference type="RefSeq" id="WP_120191260.1">
    <property type="nucleotide sequence ID" value="NZ_RAPK01000001.1"/>
</dbReference>
<organism evidence="1 2">
    <name type="scientific">Sinobaca qinghaiensis</name>
    <dbReference type="NCBI Taxonomy" id="342944"/>
    <lineage>
        <taxon>Bacteria</taxon>
        <taxon>Bacillati</taxon>
        <taxon>Bacillota</taxon>
        <taxon>Bacilli</taxon>
        <taxon>Bacillales</taxon>
        <taxon>Sporolactobacillaceae</taxon>
        <taxon>Sinobaca</taxon>
    </lineage>
</organism>
<comment type="caution">
    <text evidence="1">The sequence shown here is derived from an EMBL/GenBank/DDBJ whole genome shotgun (WGS) entry which is preliminary data.</text>
</comment>
<name>A0A419VUF3_9BACL</name>
<gene>
    <name evidence="1" type="ORF">ATL39_0032</name>
</gene>
<dbReference type="OrthoDB" id="5469at2"/>
<evidence type="ECO:0000313" key="1">
    <source>
        <dbReference type="EMBL" id="RKD84163.1"/>
    </source>
</evidence>
<dbReference type="PIRSF" id="PIRSF037257">
    <property type="entry name" value="DUF1021"/>
    <property type="match status" value="1"/>
</dbReference>
<dbReference type="AlphaFoldDB" id="A0A419VUF3"/>
<dbReference type="EMBL" id="RAPK01000001">
    <property type="protein sequence ID" value="RKD84163.1"/>
    <property type="molecule type" value="Genomic_DNA"/>
</dbReference>
<protein>
    <submittedName>
        <fullName evidence="1">Uncharacterized protein Veg</fullName>
    </submittedName>
</protein>
<dbReference type="Pfam" id="PF06257">
    <property type="entry name" value="VEG"/>
    <property type="match status" value="1"/>
</dbReference>
<dbReference type="Gene3D" id="2.30.30.100">
    <property type="match status" value="1"/>
</dbReference>
<proteinExistence type="predicted"/>
<dbReference type="GO" id="GO:0006355">
    <property type="term" value="P:regulation of DNA-templated transcription"/>
    <property type="evidence" value="ECO:0007669"/>
    <property type="project" value="InterPro"/>
</dbReference>
<dbReference type="InterPro" id="IPR009366">
    <property type="entry name" value="Protein_Veg"/>
</dbReference>
<keyword evidence="2" id="KW-1185">Reference proteome</keyword>
<evidence type="ECO:0000313" key="2">
    <source>
        <dbReference type="Proteomes" id="UP000285120"/>
    </source>
</evidence>
<dbReference type="PANTHER" id="PTHR40026">
    <property type="entry name" value="PROTEIN VEG"/>
    <property type="match status" value="1"/>
</dbReference>
<dbReference type="PANTHER" id="PTHR40026:SF1">
    <property type="entry name" value="PROTEIN VEG"/>
    <property type="match status" value="1"/>
</dbReference>
<sequence>MGKTLVEIKESLDAKVGKKVTVIANGGRKKTIERSGFLEETYPSVFIVKLDKEKHHVERISYSYTDVLTKTVQLFLPEEEVLVEKM</sequence>
<accession>A0A419VUF3</accession>
<dbReference type="Proteomes" id="UP000285120">
    <property type="component" value="Unassembled WGS sequence"/>
</dbReference>
<reference evidence="1 2" key="1">
    <citation type="submission" date="2018-09" db="EMBL/GenBank/DDBJ databases">
        <title>Genomic Encyclopedia of Archaeal and Bacterial Type Strains, Phase II (KMG-II): from individual species to whole genera.</title>
        <authorList>
            <person name="Goeker M."/>
        </authorList>
    </citation>
    <scope>NUCLEOTIDE SEQUENCE [LARGE SCALE GENOMIC DNA]</scope>
    <source>
        <strain evidence="1 2">DSM 17008</strain>
    </source>
</reference>